<evidence type="ECO:0000256" key="6">
    <source>
        <dbReference type="ARBA" id="ARBA00038179"/>
    </source>
</evidence>
<keyword evidence="5 7" id="KW-0333">Golgi apparatus</keyword>
<dbReference type="GO" id="GO:0005794">
    <property type="term" value="C:Golgi apparatus"/>
    <property type="evidence" value="ECO:0007669"/>
    <property type="project" value="UniProtKB-SubCell"/>
</dbReference>
<accession>A0A9W8I2G5</accession>
<dbReference type="PANTHER" id="PTHR23249:SF15">
    <property type="entry name" value="TRAFFICKING PROTEIN PARTICLE COMPLEX SUBUNIT 4"/>
    <property type="match status" value="1"/>
</dbReference>
<dbReference type="InterPro" id="IPR011012">
    <property type="entry name" value="Longin-like_dom_sf"/>
</dbReference>
<evidence type="ECO:0000256" key="3">
    <source>
        <dbReference type="ARBA" id="ARBA00022824"/>
    </source>
</evidence>
<dbReference type="Pfam" id="PF04099">
    <property type="entry name" value="Sybindin"/>
    <property type="match status" value="1"/>
</dbReference>
<comment type="similarity">
    <text evidence="6">Belongs to the TRAPP small subunits family. TRAPPC4 subfamily.</text>
</comment>
<evidence type="ECO:0000313" key="9">
    <source>
        <dbReference type="Proteomes" id="UP001139887"/>
    </source>
</evidence>
<dbReference type="SUPFAM" id="SSF64356">
    <property type="entry name" value="SNARE-like"/>
    <property type="match status" value="1"/>
</dbReference>
<evidence type="ECO:0000313" key="8">
    <source>
        <dbReference type="EMBL" id="KAJ2844924.1"/>
    </source>
</evidence>
<dbReference type="InterPro" id="IPR007233">
    <property type="entry name" value="TRAPPC"/>
</dbReference>
<evidence type="ECO:0000256" key="1">
    <source>
        <dbReference type="ARBA" id="ARBA00004555"/>
    </source>
</evidence>
<dbReference type="OrthoDB" id="246406at2759"/>
<dbReference type="GO" id="GO:0005783">
    <property type="term" value="C:endoplasmic reticulum"/>
    <property type="evidence" value="ECO:0007669"/>
    <property type="project" value="UniProtKB-SubCell"/>
</dbReference>
<evidence type="ECO:0000256" key="4">
    <source>
        <dbReference type="ARBA" id="ARBA00022892"/>
    </source>
</evidence>
<evidence type="ECO:0000256" key="7">
    <source>
        <dbReference type="RuleBase" id="RU366065"/>
    </source>
</evidence>
<gene>
    <name evidence="8" type="ORF">IWW36_004994</name>
</gene>
<comment type="subunit">
    <text evidence="7">Part of the multisubunit transport protein particle (TRAPP) complex.</text>
</comment>
<keyword evidence="2 7" id="KW-0813">Transport</keyword>
<protein>
    <recommendedName>
        <fullName evidence="7">Trafficking protein particle complex subunit</fullName>
    </recommendedName>
</protein>
<dbReference type="Gene3D" id="3.30.450.70">
    <property type="match status" value="1"/>
</dbReference>
<keyword evidence="4 7" id="KW-0931">ER-Golgi transport</keyword>
<reference evidence="8" key="1">
    <citation type="submission" date="2022-07" db="EMBL/GenBank/DDBJ databases">
        <title>Phylogenomic reconstructions and comparative analyses of Kickxellomycotina fungi.</title>
        <authorList>
            <person name="Reynolds N.K."/>
            <person name="Stajich J.E."/>
            <person name="Barry K."/>
            <person name="Grigoriev I.V."/>
            <person name="Crous P."/>
            <person name="Smith M.E."/>
        </authorList>
    </citation>
    <scope>NUCLEOTIDE SEQUENCE</scope>
    <source>
        <strain evidence="8">NRRL 1566</strain>
    </source>
</reference>
<organism evidence="8 9">
    <name type="scientific">Coemansia brasiliensis</name>
    <dbReference type="NCBI Taxonomy" id="2650707"/>
    <lineage>
        <taxon>Eukaryota</taxon>
        <taxon>Fungi</taxon>
        <taxon>Fungi incertae sedis</taxon>
        <taxon>Zoopagomycota</taxon>
        <taxon>Kickxellomycotina</taxon>
        <taxon>Kickxellomycetes</taxon>
        <taxon>Kickxellales</taxon>
        <taxon>Kickxellaceae</taxon>
        <taxon>Coemansia</taxon>
    </lineage>
</organism>
<dbReference type="EMBL" id="JANBUW010000945">
    <property type="protein sequence ID" value="KAJ2844924.1"/>
    <property type="molecule type" value="Genomic_DNA"/>
</dbReference>
<comment type="subcellular location">
    <subcellularLocation>
        <location evidence="7">Endoplasmic reticulum</location>
    </subcellularLocation>
    <subcellularLocation>
        <location evidence="7">Golgi apparatus</location>
        <location evidence="7">cis-Golgi network</location>
    </subcellularLocation>
    <subcellularLocation>
        <location evidence="1">Golgi apparatus</location>
    </subcellularLocation>
</comment>
<dbReference type="PANTHER" id="PTHR23249">
    <property type="entry name" value="TRAFFICKING PROTEIN PARTICLE COMPLEX SUBUNIT"/>
    <property type="match status" value="1"/>
</dbReference>
<dbReference type="CDD" id="cd14856">
    <property type="entry name" value="TRAPPC4_synbindin"/>
    <property type="match status" value="1"/>
</dbReference>
<evidence type="ECO:0000256" key="2">
    <source>
        <dbReference type="ARBA" id="ARBA00022448"/>
    </source>
</evidence>
<dbReference type="SMART" id="SM01399">
    <property type="entry name" value="Sybindin"/>
    <property type="match status" value="1"/>
</dbReference>
<comment type="caution">
    <text evidence="8">The sequence shown here is derived from an EMBL/GenBank/DDBJ whole genome shotgun (WGS) entry which is preliminary data.</text>
</comment>
<dbReference type="Proteomes" id="UP001139887">
    <property type="component" value="Unassembled WGS sequence"/>
</dbReference>
<name>A0A9W8I2G5_9FUNG</name>
<dbReference type="AlphaFoldDB" id="A0A9W8I2G5"/>
<sequence length="135" mass="15051">MIHAVFIINRSGGLIYNKSYSDQLAQLSSNEALIFAGTFHGIHALASRISPAPKGTSDRDYESIDTKNFRLHCFQTPTGIKLIAATDLLQANIAEVLADVYKLYCDYALKNPFYSLEMPIRSDMFDSMLLKLVQG</sequence>
<keyword evidence="3 7" id="KW-0256">Endoplasmic reticulum</keyword>
<keyword evidence="9" id="KW-1185">Reference proteome</keyword>
<evidence type="ECO:0000256" key="5">
    <source>
        <dbReference type="ARBA" id="ARBA00023034"/>
    </source>
</evidence>
<dbReference type="GO" id="GO:0030008">
    <property type="term" value="C:TRAPP complex"/>
    <property type="evidence" value="ECO:0007669"/>
    <property type="project" value="UniProtKB-UniRule"/>
</dbReference>
<proteinExistence type="inferred from homology"/>
<dbReference type="GO" id="GO:0006888">
    <property type="term" value="P:endoplasmic reticulum to Golgi vesicle-mediated transport"/>
    <property type="evidence" value="ECO:0007669"/>
    <property type="project" value="UniProtKB-UniRule"/>
</dbReference>